<dbReference type="GO" id="GO:1990189">
    <property type="term" value="F:protein N-terminal-serine acetyltransferase activity"/>
    <property type="evidence" value="ECO:0007669"/>
    <property type="project" value="TreeGrafter"/>
</dbReference>
<dbReference type="Gene3D" id="3.40.630.30">
    <property type="match status" value="1"/>
</dbReference>
<protein>
    <submittedName>
        <fullName evidence="3">Acetyltransferase, GNAT family</fullName>
    </submittedName>
    <submittedName>
        <fullName evidence="2 4">N-acetyltransferase</fullName>
    </submittedName>
</protein>
<dbReference type="InterPro" id="IPR051908">
    <property type="entry name" value="Ribosomal_N-acetyltransferase"/>
</dbReference>
<dbReference type="Proteomes" id="UP000295195">
    <property type="component" value="Unassembled WGS sequence"/>
</dbReference>
<dbReference type="Pfam" id="PF13302">
    <property type="entry name" value="Acetyltransf_3"/>
    <property type="match status" value="1"/>
</dbReference>
<dbReference type="Proteomes" id="UP001194414">
    <property type="component" value="Unassembled WGS sequence"/>
</dbReference>
<dbReference type="SUPFAM" id="SSF55729">
    <property type="entry name" value="Acyl-CoA N-acyltransferases (Nat)"/>
    <property type="match status" value="1"/>
</dbReference>
<proteinExistence type="predicted"/>
<dbReference type="EMBL" id="WBOB01000010">
    <property type="protein sequence ID" value="KAB1977462.1"/>
    <property type="molecule type" value="Genomic_DNA"/>
</dbReference>
<dbReference type="Proteomes" id="UP000430323">
    <property type="component" value="Unassembled WGS sequence"/>
</dbReference>
<evidence type="ECO:0000313" key="4">
    <source>
        <dbReference type="EMBL" id="TDN29900.1"/>
    </source>
</evidence>
<dbReference type="GO" id="GO:0008999">
    <property type="term" value="F:protein-N-terminal-alanine acetyltransferase activity"/>
    <property type="evidence" value="ECO:0007669"/>
    <property type="project" value="TreeGrafter"/>
</dbReference>
<dbReference type="GO" id="GO:0005737">
    <property type="term" value="C:cytoplasm"/>
    <property type="evidence" value="ECO:0007669"/>
    <property type="project" value="TreeGrafter"/>
</dbReference>
<reference evidence="2 6" key="2">
    <citation type="submission" date="2019-09" db="EMBL/GenBank/DDBJ databases">
        <title>Investigation of probiotic properties of different lactic acid bacteria.</title>
        <authorList>
            <person name="Jaomanjaka F."/>
            <person name="Blanc P."/>
        </authorList>
    </citation>
    <scope>NUCLEOTIDE SEQUENCE [LARGE SCALE GENOMIC DNA]</scope>
    <source>
        <strain evidence="2 6">BIO6272</strain>
    </source>
</reference>
<dbReference type="AlphaFoldDB" id="A0A226SZW5"/>
<reference evidence="3" key="3">
    <citation type="submission" date="2020-07" db="EMBL/GenBank/DDBJ databases">
        <title>Comparative genomics analyses of Lactobacillus crispatus isolated from different ecological niches.</title>
        <authorList>
            <person name="Mancino W."/>
            <person name="Mancabelli L."/>
            <person name="Lugli G.A."/>
            <person name="Milani C."/>
            <person name="Viappiani A."/>
            <person name="Anzalone R."/>
            <person name="Longhi G."/>
            <person name="Ventura M."/>
            <person name="Turroni F."/>
        </authorList>
    </citation>
    <scope>NUCLEOTIDE SEQUENCE</scope>
    <source>
        <strain evidence="3">LB65</strain>
    </source>
</reference>
<dbReference type="InterPro" id="IPR000182">
    <property type="entry name" value="GNAT_dom"/>
</dbReference>
<feature type="domain" description="N-acetyltransferase" evidence="1">
    <location>
        <begin position="32"/>
        <end position="182"/>
    </location>
</feature>
<dbReference type="PANTHER" id="PTHR43441:SF11">
    <property type="entry name" value="RIBOSOMAL-PROTEIN-SERINE ACETYLTRANSFERASE"/>
    <property type="match status" value="1"/>
</dbReference>
<dbReference type="RefSeq" id="WP_005727414.1">
    <property type="nucleotide sequence ID" value="NZ_CAZZQD010000001.1"/>
</dbReference>
<dbReference type="InterPro" id="IPR016181">
    <property type="entry name" value="Acyl_CoA_acyltransferase"/>
</dbReference>
<accession>A0A226SZW5</accession>
<keyword evidence="2" id="KW-0808">Transferase</keyword>
<dbReference type="EMBL" id="NKLP01000167">
    <property type="protein sequence ID" value="TDN29900.1"/>
    <property type="molecule type" value="Genomic_DNA"/>
</dbReference>
<evidence type="ECO:0000313" key="3">
    <source>
        <dbReference type="EMBL" id="MBI1708774.1"/>
    </source>
</evidence>
<gene>
    <name evidence="4" type="ORF">CEE75_09250</name>
    <name evidence="2" type="ORF">F8251_03370</name>
    <name evidence="3" type="ORF">HYQ56_1762</name>
</gene>
<name>A0A226SZW5_9LACO</name>
<evidence type="ECO:0000313" key="2">
    <source>
        <dbReference type="EMBL" id="KAB1977462.1"/>
    </source>
</evidence>
<dbReference type="PROSITE" id="PS51186">
    <property type="entry name" value="GNAT"/>
    <property type="match status" value="1"/>
</dbReference>
<dbReference type="PANTHER" id="PTHR43441">
    <property type="entry name" value="RIBOSOMAL-PROTEIN-SERINE ACETYLTRANSFERASE"/>
    <property type="match status" value="1"/>
</dbReference>
<organism evidence="2 6">
    <name type="scientific">Lactobacillus crispatus</name>
    <dbReference type="NCBI Taxonomy" id="47770"/>
    <lineage>
        <taxon>Bacteria</taxon>
        <taxon>Bacillati</taxon>
        <taxon>Bacillota</taxon>
        <taxon>Bacilli</taxon>
        <taxon>Lactobacillales</taxon>
        <taxon>Lactobacillaceae</taxon>
        <taxon>Lactobacillus</taxon>
    </lineage>
</organism>
<sequence>MKQEKHYYFTPIHLQINDLDVQLVLPQVEQAAELYQAVACDRENLGKWLPWAYKMKSAHDEANFIKQIQAKMKRQSILVLTILVNKQPSGMIDLHNLIPNKKAEIGYWLSSKYQGHGIVTKSVTALCQHAFSEFNLHYIDLLVAVGNDKSANVAKRCGFKLMGIEPQLINGPDGQIFRLIRG</sequence>
<evidence type="ECO:0000313" key="5">
    <source>
        <dbReference type="Proteomes" id="UP000295195"/>
    </source>
</evidence>
<reference evidence="4 5" key="1">
    <citation type="submission" date="2017-06" db="EMBL/GenBank/DDBJ databases">
        <authorList>
            <person name="Swanenburg J."/>
            <person name="Kort R."/>
        </authorList>
    </citation>
    <scope>NUCLEOTIDE SEQUENCE [LARGE SCALE GENOMIC DNA]</scope>
    <source>
        <strain evidence="4 5">RL05</strain>
    </source>
</reference>
<evidence type="ECO:0000313" key="6">
    <source>
        <dbReference type="Proteomes" id="UP000430323"/>
    </source>
</evidence>
<dbReference type="EMBL" id="JACCPP010000026">
    <property type="protein sequence ID" value="MBI1708774.1"/>
    <property type="molecule type" value="Genomic_DNA"/>
</dbReference>
<evidence type="ECO:0000259" key="1">
    <source>
        <dbReference type="PROSITE" id="PS51186"/>
    </source>
</evidence>
<comment type="caution">
    <text evidence="2">The sequence shown here is derived from an EMBL/GenBank/DDBJ whole genome shotgun (WGS) entry which is preliminary data.</text>
</comment>